<feature type="compositionally biased region" description="Basic and acidic residues" evidence="1">
    <location>
        <begin position="112"/>
        <end position="121"/>
    </location>
</feature>
<dbReference type="Proteomes" id="UP000886523">
    <property type="component" value="Unassembled WGS sequence"/>
</dbReference>
<proteinExistence type="predicted"/>
<organism evidence="2 3">
    <name type="scientific">Hydnum rufescens UP504</name>
    <dbReference type="NCBI Taxonomy" id="1448309"/>
    <lineage>
        <taxon>Eukaryota</taxon>
        <taxon>Fungi</taxon>
        <taxon>Dikarya</taxon>
        <taxon>Basidiomycota</taxon>
        <taxon>Agaricomycotina</taxon>
        <taxon>Agaricomycetes</taxon>
        <taxon>Cantharellales</taxon>
        <taxon>Hydnaceae</taxon>
        <taxon>Hydnum</taxon>
    </lineage>
</organism>
<evidence type="ECO:0000313" key="2">
    <source>
        <dbReference type="EMBL" id="KAF9502943.1"/>
    </source>
</evidence>
<comment type="caution">
    <text evidence="2">The sequence shown here is derived from an EMBL/GenBank/DDBJ whole genome shotgun (WGS) entry which is preliminary data.</text>
</comment>
<feature type="region of interest" description="Disordered" evidence="1">
    <location>
        <begin position="109"/>
        <end position="138"/>
    </location>
</feature>
<dbReference type="EMBL" id="MU129508">
    <property type="protein sequence ID" value="KAF9502943.1"/>
    <property type="molecule type" value="Genomic_DNA"/>
</dbReference>
<reference evidence="2" key="1">
    <citation type="journal article" date="2020" name="Nat. Commun.">
        <title>Large-scale genome sequencing of mycorrhizal fungi provides insights into the early evolution of symbiotic traits.</title>
        <authorList>
            <person name="Miyauchi S."/>
            <person name="Kiss E."/>
            <person name="Kuo A."/>
            <person name="Drula E."/>
            <person name="Kohler A."/>
            <person name="Sanchez-Garcia M."/>
            <person name="Morin E."/>
            <person name="Andreopoulos B."/>
            <person name="Barry K.W."/>
            <person name="Bonito G."/>
            <person name="Buee M."/>
            <person name="Carver A."/>
            <person name="Chen C."/>
            <person name="Cichocki N."/>
            <person name="Clum A."/>
            <person name="Culley D."/>
            <person name="Crous P.W."/>
            <person name="Fauchery L."/>
            <person name="Girlanda M."/>
            <person name="Hayes R.D."/>
            <person name="Keri Z."/>
            <person name="LaButti K."/>
            <person name="Lipzen A."/>
            <person name="Lombard V."/>
            <person name="Magnuson J."/>
            <person name="Maillard F."/>
            <person name="Murat C."/>
            <person name="Nolan M."/>
            <person name="Ohm R.A."/>
            <person name="Pangilinan J."/>
            <person name="Pereira M.F."/>
            <person name="Perotto S."/>
            <person name="Peter M."/>
            <person name="Pfister S."/>
            <person name="Riley R."/>
            <person name="Sitrit Y."/>
            <person name="Stielow J.B."/>
            <person name="Szollosi G."/>
            <person name="Zifcakova L."/>
            <person name="Stursova M."/>
            <person name="Spatafora J.W."/>
            <person name="Tedersoo L."/>
            <person name="Vaario L.M."/>
            <person name="Yamada A."/>
            <person name="Yan M."/>
            <person name="Wang P."/>
            <person name="Xu J."/>
            <person name="Bruns T."/>
            <person name="Baldrian P."/>
            <person name="Vilgalys R."/>
            <person name="Dunand C."/>
            <person name="Henrissat B."/>
            <person name="Grigoriev I.V."/>
            <person name="Hibbett D."/>
            <person name="Nagy L.G."/>
            <person name="Martin F.M."/>
        </authorList>
    </citation>
    <scope>NUCLEOTIDE SEQUENCE</scope>
    <source>
        <strain evidence="2">UP504</strain>
    </source>
</reference>
<sequence length="138" mass="15783">MSTLLDVIHENIGVFITNGSRGDMSHLNIPKLYALPRSIDNARYNGVSINFTTETAKSLHIPMCKDLYNATNRHQYEIQMLHLLDMHEKIHFWSAYLSWDQQQGTVTIQDNESEHLGHDYSDSEDSDPPDPKKTIAVV</sequence>
<feature type="compositionally biased region" description="Basic and acidic residues" evidence="1">
    <location>
        <begin position="129"/>
        <end position="138"/>
    </location>
</feature>
<name>A0A9P6DLC9_9AGAM</name>
<keyword evidence="3" id="KW-1185">Reference proteome</keyword>
<evidence type="ECO:0000313" key="3">
    <source>
        <dbReference type="Proteomes" id="UP000886523"/>
    </source>
</evidence>
<dbReference type="AlphaFoldDB" id="A0A9P6DLC9"/>
<evidence type="ECO:0000256" key="1">
    <source>
        <dbReference type="SAM" id="MobiDB-lite"/>
    </source>
</evidence>
<protein>
    <submittedName>
        <fullName evidence="2">Uncharacterized protein</fullName>
    </submittedName>
</protein>
<dbReference type="OrthoDB" id="3232941at2759"/>
<gene>
    <name evidence="2" type="ORF">BS47DRAFT_1402913</name>
</gene>
<accession>A0A9P6DLC9</accession>